<dbReference type="PANTHER" id="PTHR33048:SF96">
    <property type="entry name" value="INTEGRAL MEMBRANE PROTEIN"/>
    <property type="match status" value="1"/>
</dbReference>
<keyword evidence="2 6" id="KW-0812">Transmembrane</keyword>
<evidence type="ECO:0000259" key="7">
    <source>
        <dbReference type="Pfam" id="PF20684"/>
    </source>
</evidence>
<comment type="similarity">
    <text evidence="5">Belongs to the SAT4 family.</text>
</comment>
<feature type="transmembrane region" description="Helical" evidence="6">
    <location>
        <begin position="147"/>
        <end position="174"/>
    </location>
</feature>
<reference evidence="8" key="1">
    <citation type="submission" date="2020-01" db="EMBL/GenBank/DDBJ databases">
        <authorList>
            <consortium name="DOE Joint Genome Institute"/>
            <person name="Haridas S."/>
            <person name="Albert R."/>
            <person name="Binder M."/>
            <person name="Bloem J."/>
            <person name="Labutti K."/>
            <person name="Salamov A."/>
            <person name="Andreopoulos B."/>
            <person name="Baker S.E."/>
            <person name="Barry K."/>
            <person name="Bills G."/>
            <person name="Bluhm B.H."/>
            <person name="Cannon C."/>
            <person name="Castanera R."/>
            <person name="Culley D.E."/>
            <person name="Daum C."/>
            <person name="Ezra D."/>
            <person name="Gonzalez J.B."/>
            <person name="Henrissat B."/>
            <person name="Kuo A."/>
            <person name="Liang C."/>
            <person name="Lipzen A."/>
            <person name="Lutzoni F."/>
            <person name="Magnuson J."/>
            <person name="Mondo S."/>
            <person name="Nolan M."/>
            <person name="Ohm R."/>
            <person name="Pangilinan J."/>
            <person name="Park H.-J."/>
            <person name="Ramirez L."/>
            <person name="Alfaro M."/>
            <person name="Sun H."/>
            <person name="Tritt A."/>
            <person name="Yoshinaga Y."/>
            <person name="Zwiers L.-H."/>
            <person name="Turgeon B.G."/>
            <person name="Goodwin S.B."/>
            <person name="Spatafora J.W."/>
            <person name="Crous P.W."/>
            <person name="Grigoriev I.V."/>
        </authorList>
    </citation>
    <scope>NUCLEOTIDE SEQUENCE</scope>
    <source>
        <strain evidence="8">P77</strain>
    </source>
</reference>
<name>A0A6A5KFU5_9PLEO</name>
<evidence type="ECO:0000256" key="6">
    <source>
        <dbReference type="SAM" id="Phobius"/>
    </source>
</evidence>
<keyword evidence="4 6" id="KW-0472">Membrane</keyword>
<evidence type="ECO:0000256" key="3">
    <source>
        <dbReference type="ARBA" id="ARBA00022989"/>
    </source>
</evidence>
<dbReference type="GO" id="GO:0016020">
    <property type="term" value="C:membrane"/>
    <property type="evidence" value="ECO:0007669"/>
    <property type="project" value="UniProtKB-SubCell"/>
</dbReference>
<evidence type="ECO:0000313" key="8">
    <source>
        <dbReference type="EMBL" id="KAF1834516.1"/>
    </source>
</evidence>
<dbReference type="OrthoDB" id="5022096at2759"/>
<feature type="transmembrane region" description="Helical" evidence="6">
    <location>
        <begin position="20"/>
        <end position="41"/>
    </location>
</feature>
<dbReference type="AlphaFoldDB" id="A0A6A5KFU5"/>
<dbReference type="Proteomes" id="UP000800040">
    <property type="component" value="Unassembled WGS sequence"/>
</dbReference>
<dbReference type="PANTHER" id="PTHR33048">
    <property type="entry name" value="PTH11-LIKE INTEGRAL MEMBRANE PROTEIN (AFU_ORTHOLOGUE AFUA_5G11245)"/>
    <property type="match status" value="1"/>
</dbReference>
<dbReference type="InterPro" id="IPR049326">
    <property type="entry name" value="Rhodopsin_dom_fungi"/>
</dbReference>
<feature type="transmembrane region" description="Helical" evidence="6">
    <location>
        <begin position="100"/>
        <end position="127"/>
    </location>
</feature>
<feature type="transmembrane region" description="Helical" evidence="6">
    <location>
        <begin position="186"/>
        <end position="204"/>
    </location>
</feature>
<organism evidence="8 9">
    <name type="scientific">Decorospora gaudefroyi</name>
    <dbReference type="NCBI Taxonomy" id="184978"/>
    <lineage>
        <taxon>Eukaryota</taxon>
        <taxon>Fungi</taxon>
        <taxon>Dikarya</taxon>
        <taxon>Ascomycota</taxon>
        <taxon>Pezizomycotina</taxon>
        <taxon>Dothideomycetes</taxon>
        <taxon>Pleosporomycetidae</taxon>
        <taxon>Pleosporales</taxon>
        <taxon>Pleosporineae</taxon>
        <taxon>Pleosporaceae</taxon>
        <taxon>Decorospora</taxon>
    </lineage>
</organism>
<evidence type="ECO:0000313" key="9">
    <source>
        <dbReference type="Proteomes" id="UP000800040"/>
    </source>
</evidence>
<dbReference type="EMBL" id="ML975300">
    <property type="protein sequence ID" value="KAF1834516.1"/>
    <property type="molecule type" value="Genomic_DNA"/>
</dbReference>
<sequence length="340" mass="37842">MEVSTVITAADIAYSNANNLIVQASTLSSIALVVTVLRCYVRLVMLKAFEKDYWTIIVSMLLTTIIFGCYVSEVPFGLGKHLAVIRMDKPKYRELLKIRLVHQVCVTAGVIMVKISIFSCIPITAIWDFRLRPPPMGSGNAKCLSNITFSQIAFFNTVVNIATDFLLALLPIPIVWNLSLSLRAKILLALVLSLGIFASVAGIMKAHVSKTMLNDAERFVYDRYSMWNFIELDVGIIAASLPTLKPLLNRFLQATRAIAASHPTKTSRYSFREPSSFGYAKQHDDLDTIIEMRHYKGKSETTVSLLSHFSDGNAWSIGRADSCDSLVLPIQGRDRDSWPS</sequence>
<evidence type="ECO:0000256" key="2">
    <source>
        <dbReference type="ARBA" id="ARBA00022692"/>
    </source>
</evidence>
<accession>A0A6A5KFU5</accession>
<comment type="subcellular location">
    <subcellularLocation>
        <location evidence="1">Membrane</location>
        <topology evidence="1">Multi-pass membrane protein</topology>
    </subcellularLocation>
</comment>
<feature type="transmembrane region" description="Helical" evidence="6">
    <location>
        <begin position="53"/>
        <end position="79"/>
    </location>
</feature>
<dbReference type="InterPro" id="IPR052337">
    <property type="entry name" value="SAT4-like"/>
</dbReference>
<evidence type="ECO:0000256" key="4">
    <source>
        <dbReference type="ARBA" id="ARBA00023136"/>
    </source>
</evidence>
<protein>
    <recommendedName>
        <fullName evidence="7">Rhodopsin domain-containing protein</fullName>
    </recommendedName>
</protein>
<keyword evidence="9" id="KW-1185">Reference proteome</keyword>
<dbReference type="Pfam" id="PF20684">
    <property type="entry name" value="Fung_rhodopsin"/>
    <property type="match status" value="1"/>
</dbReference>
<feature type="domain" description="Rhodopsin" evidence="7">
    <location>
        <begin position="101"/>
        <end position="250"/>
    </location>
</feature>
<gene>
    <name evidence="8" type="ORF">BDW02DRAFT_630296</name>
</gene>
<evidence type="ECO:0000256" key="1">
    <source>
        <dbReference type="ARBA" id="ARBA00004141"/>
    </source>
</evidence>
<keyword evidence="3 6" id="KW-1133">Transmembrane helix</keyword>
<evidence type="ECO:0000256" key="5">
    <source>
        <dbReference type="ARBA" id="ARBA00038359"/>
    </source>
</evidence>
<proteinExistence type="inferred from homology"/>